<keyword evidence="3" id="KW-1185">Reference proteome</keyword>
<sequence length="301" mass="33294">MASTSYYYPQYTAGPTRNHHHQQQQQHRDASSGRKHSAPFYQSTNHHSYHAIPTLKRVAPSTPVFESSLPKTKPTFVDASLMGHMPSGFPFRHTLDLNGKGKAKVSYEPYDIRLTAPEFGPREHVGIVFKGPSSQETMMHGSSSSSRYFTWQVYASAGESRSHHTKASFRSILAQVRVDPAVMHSTYGHFLRSNPEVISRALSISLELGVLLTICIADPDSNAYLGSSKLIKSVMNHRKRTSSTATREQSLWDYWCLTNGLGVPYGSLGLANPVAGDDILYIGTSNHGCVDILYTCPNAYA</sequence>
<dbReference type="EMBL" id="ML769511">
    <property type="protein sequence ID" value="KAE9396589.1"/>
    <property type="molecule type" value="Genomic_DNA"/>
</dbReference>
<dbReference type="AlphaFoldDB" id="A0A6A4HDY5"/>
<gene>
    <name evidence="2" type="ORF">BT96DRAFT_922051</name>
</gene>
<proteinExistence type="predicted"/>
<feature type="region of interest" description="Disordered" evidence="1">
    <location>
        <begin position="11"/>
        <end position="41"/>
    </location>
</feature>
<organism evidence="2 3">
    <name type="scientific">Gymnopus androsaceus JB14</name>
    <dbReference type="NCBI Taxonomy" id="1447944"/>
    <lineage>
        <taxon>Eukaryota</taxon>
        <taxon>Fungi</taxon>
        <taxon>Dikarya</taxon>
        <taxon>Basidiomycota</taxon>
        <taxon>Agaricomycotina</taxon>
        <taxon>Agaricomycetes</taxon>
        <taxon>Agaricomycetidae</taxon>
        <taxon>Agaricales</taxon>
        <taxon>Marasmiineae</taxon>
        <taxon>Omphalotaceae</taxon>
        <taxon>Gymnopus</taxon>
    </lineage>
</organism>
<evidence type="ECO:0000313" key="3">
    <source>
        <dbReference type="Proteomes" id="UP000799118"/>
    </source>
</evidence>
<protein>
    <submittedName>
        <fullName evidence="2">Uncharacterized protein</fullName>
    </submittedName>
</protein>
<evidence type="ECO:0000313" key="2">
    <source>
        <dbReference type="EMBL" id="KAE9396589.1"/>
    </source>
</evidence>
<dbReference type="Proteomes" id="UP000799118">
    <property type="component" value="Unassembled WGS sequence"/>
</dbReference>
<name>A0A6A4HDY5_9AGAR</name>
<dbReference type="OrthoDB" id="2937383at2759"/>
<evidence type="ECO:0000256" key="1">
    <source>
        <dbReference type="SAM" id="MobiDB-lite"/>
    </source>
</evidence>
<accession>A0A6A4HDY5</accession>
<reference evidence="2" key="1">
    <citation type="journal article" date="2019" name="Environ. Microbiol.">
        <title>Fungal ecological strategies reflected in gene transcription - a case study of two litter decomposers.</title>
        <authorList>
            <person name="Barbi F."/>
            <person name="Kohler A."/>
            <person name="Barry K."/>
            <person name="Baskaran P."/>
            <person name="Daum C."/>
            <person name="Fauchery L."/>
            <person name="Ihrmark K."/>
            <person name="Kuo A."/>
            <person name="LaButti K."/>
            <person name="Lipzen A."/>
            <person name="Morin E."/>
            <person name="Grigoriev I.V."/>
            <person name="Henrissat B."/>
            <person name="Lindahl B."/>
            <person name="Martin F."/>
        </authorList>
    </citation>
    <scope>NUCLEOTIDE SEQUENCE</scope>
    <source>
        <strain evidence="2">JB14</strain>
    </source>
</reference>